<protein>
    <submittedName>
        <fullName evidence="1">Uncharacterized protein</fullName>
    </submittedName>
</protein>
<gene>
    <name evidence="1" type="ORF">OWV82_024754</name>
</gene>
<name>A0ACC1WQT7_MELAZ</name>
<reference evidence="1 2" key="1">
    <citation type="journal article" date="2023" name="Science">
        <title>Complex scaffold remodeling in plant triterpene biosynthesis.</title>
        <authorList>
            <person name="De La Pena R."/>
            <person name="Hodgson H."/>
            <person name="Liu J.C."/>
            <person name="Stephenson M.J."/>
            <person name="Martin A.C."/>
            <person name="Owen C."/>
            <person name="Harkess A."/>
            <person name="Leebens-Mack J."/>
            <person name="Jimenez L.E."/>
            <person name="Osbourn A."/>
            <person name="Sattely E.S."/>
        </authorList>
    </citation>
    <scope>NUCLEOTIDE SEQUENCE [LARGE SCALE GENOMIC DNA]</scope>
    <source>
        <strain evidence="2">cv. JPN11</strain>
        <tissue evidence="1">Leaf</tissue>
    </source>
</reference>
<evidence type="ECO:0000313" key="2">
    <source>
        <dbReference type="Proteomes" id="UP001164539"/>
    </source>
</evidence>
<accession>A0ACC1WQT7</accession>
<dbReference type="EMBL" id="CM051407">
    <property type="protein sequence ID" value="KAJ4701521.1"/>
    <property type="molecule type" value="Genomic_DNA"/>
</dbReference>
<evidence type="ECO:0000313" key="1">
    <source>
        <dbReference type="EMBL" id="KAJ4701521.1"/>
    </source>
</evidence>
<sequence length="66" mass="7619">MGHLLYYVTVFMLSMRGISYPVSYVSSLSIEIIKLLDLVFGSLEIGSLQRVKTNYCSQQSDYYAYY</sequence>
<proteinExistence type="predicted"/>
<organism evidence="1 2">
    <name type="scientific">Melia azedarach</name>
    <name type="common">Chinaberry tree</name>
    <dbReference type="NCBI Taxonomy" id="155640"/>
    <lineage>
        <taxon>Eukaryota</taxon>
        <taxon>Viridiplantae</taxon>
        <taxon>Streptophyta</taxon>
        <taxon>Embryophyta</taxon>
        <taxon>Tracheophyta</taxon>
        <taxon>Spermatophyta</taxon>
        <taxon>Magnoliopsida</taxon>
        <taxon>eudicotyledons</taxon>
        <taxon>Gunneridae</taxon>
        <taxon>Pentapetalae</taxon>
        <taxon>rosids</taxon>
        <taxon>malvids</taxon>
        <taxon>Sapindales</taxon>
        <taxon>Meliaceae</taxon>
        <taxon>Melia</taxon>
    </lineage>
</organism>
<comment type="caution">
    <text evidence="1">The sequence shown here is derived from an EMBL/GenBank/DDBJ whole genome shotgun (WGS) entry which is preliminary data.</text>
</comment>
<keyword evidence="2" id="KW-1185">Reference proteome</keyword>
<dbReference type="Proteomes" id="UP001164539">
    <property type="component" value="Chromosome 14"/>
</dbReference>